<name>A0AAJ1CWL0_PANAN</name>
<evidence type="ECO:0000259" key="13">
    <source>
        <dbReference type="Pfam" id="PF02706"/>
    </source>
</evidence>
<keyword evidence="4" id="KW-0997">Cell inner membrane</keyword>
<comment type="pathway">
    <text evidence="2">Bacterial outer membrane biogenesis; lipopolysaccharide biosynthesis.</text>
</comment>
<keyword evidence="7 12" id="KW-1133">Transmembrane helix</keyword>
<feature type="transmembrane region" description="Helical" evidence="12">
    <location>
        <begin position="305"/>
        <end position="323"/>
    </location>
</feature>
<dbReference type="EMBL" id="JANFVX010000002">
    <property type="protein sequence ID" value="MCW0342933.1"/>
    <property type="molecule type" value="Genomic_DNA"/>
</dbReference>
<comment type="subcellular location">
    <subcellularLocation>
        <location evidence="1">Cell inner membrane</location>
        <topology evidence="1">Multi-pass membrane protein</topology>
    </subcellularLocation>
</comment>
<dbReference type="SUPFAM" id="SSF160355">
    <property type="entry name" value="Bacterial polysaccharide co-polymerase-like"/>
    <property type="match status" value="1"/>
</dbReference>
<evidence type="ECO:0000256" key="8">
    <source>
        <dbReference type="ARBA" id="ARBA00023136"/>
    </source>
</evidence>
<dbReference type="InterPro" id="IPR050445">
    <property type="entry name" value="Bact_polysacc_biosynth/exp"/>
</dbReference>
<evidence type="ECO:0000256" key="5">
    <source>
        <dbReference type="ARBA" id="ARBA00022692"/>
    </source>
</evidence>
<dbReference type="GO" id="GO:0005886">
    <property type="term" value="C:plasma membrane"/>
    <property type="evidence" value="ECO:0007669"/>
    <property type="project" value="UniProtKB-SubCell"/>
</dbReference>
<dbReference type="NCBIfam" id="NF012015">
    <property type="entry name" value="PRK15471.1"/>
    <property type="match status" value="1"/>
</dbReference>
<keyword evidence="5 12" id="KW-0812">Transmembrane</keyword>
<comment type="similarity">
    <text evidence="9">Belongs to the WzzB/Cld/Rol family.</text>
</comment>
<proteinExistence type="inferred from homology"/>
<gene>
    <name evidence="14" type="ORF">NB703_001026</name>
</gene>
<keyword evidence="3" id="KW-1003">Cell membrane</keyword>
<protein>
    <recommendedName>
        <fullName evidence="10">Chain length determinant protein</fullName>
    </recommendedName>
    <alternativeName>
        <fullName evidence="11">Polysaccharide antigen chain regulator</fullName>
    </alternativeName>
</protein>
<organism evidence="14 15">
    <name type="scientific">Pantoea ananas</name>
    <name type="common">Erwinia uredovora</name>
    <dbReference type="NCBI Taxonomy" id="553"/>
    <lineage>
        <taxon>Bacteria</taxon>
        <taxon>Pseudomonadati</taxon>
        <taxon>Pseudomonadota</taxon>
        <taxon>Gammaproteobacteria</taxon>
        <taxon>Enterobacterales</taxon>
        <taxon>Erwiniaceae</taxon>
        <taxon>Pantoea</taxon>
    </lineage>
</organism>
<evidence type="ECO:0000256" key="7">
    <source>
        <dbReference type="ARBA" id="ARBA00022989"/>
    </source>
</evidence>
<evidence type="ECO:0000256" key="11">
    <source>
        <dbReference type="ARBA" id="ARBA00042235"/>
    </source>
</evidence>
<accession>A0AAJ1CWL0</accession>
<dbReference type="InterPro" id="IPR003856">
    <property type="entry name" value="LPS_length_determ_N"/>
</dbReference>
<dbReference type="Gene3D" id="3.30.1890.10">
    <property type="entry name" value="FepE-like"/>
    <property type="match status" value="1"/>
</dbReference>
<dbReference type="Proteomes" id="UP001208888">
    <property type="component" value="Unassembled WGS sequence"/>
</dbReference>
<evidence type="ECO:0000256" key="6">
    <source>
        <dbReference type="ARBA" id="ARBA00022985"/>
    </source>
</evidence>
<evidence type="ECO:0000256" key="4">
    <source>
        <dbReference type="ARBA" id="ARBA00022519"/>
    </source>
</evidence>
<feature type="domain" description="Polysaccharide chain length determinant N-terminal" evidence="13">
    <location>
        <begin position="27"/>
        <end position="99"/>
    </location>
</feature>
<reference evidence="14" key="1">
    <citation type="submission" date="2022-06" db="EMBL/GenBank/DDBJ databases">
        <title>Dynamics of rice microbiomes reveals core vertical transmitted seed endophytes.</title>
        <authorList>
            <person name="Liao K."/>
            <person name="Zhang X."/>
        </authorList>
    </citation>
    <scope>NUCLEOTIDE SEQUENCE</scope>
    <source>
        <strain evidence="14">JT1-17</strain>
    </source>
</reference>
<dbReference type="PANTHER" id="PTHR32309">
    <property type="entry name" value="TYROSINE-PROTEIN KINASE"/>
    <property type="match status" value="1"/>
</dbReference>
<dbReference type="GO" id="GO:0009103">
    <property type="term" value="P:lipopolysaccharide biosynthetic process"/>
    <property type="evidence" value="ECO:0007669"/>
    <property type="project" value="UniProtKB-KW"/>
</dbReference>
<feature type="transmembrane region" description="Helical" evidence="12">
    <location>
        <begin position="39"/>
        <end position="58"/>
    </location>
</feature>
<evidence type="ECO:0000256" key="10">
    <source>
        <dbReference type="ARBA" id="ARBA00039982"/>
    </source>
</evidence>
<evidence type="ECO:0000313" key="14">
    <source>
        <dbReference type="EMBL" id="MCW0342933.1"/>
    </source>
</evidence>
<evidence type="ECO:0000256" key="3">
    <source>
        <dbReference type="ARBA" id="ARBA00022475"/>
    </source>
</evidence>
<evidence type="ECO:0000313" key="15">
    <source>
        <dbReference type="Proteomes" id="UP001208888"/>
    </source>
</evidence>
<evidence type="ECO:0000256" key="12">
    <source>
        <dbReference type="SAM" id="Phobius"/>
    </source>
</evidence>
<sequence>MNLDDVVKRKNSLPSKEKSNQYDENEVLAIFCKLWDGKWVVIISMIVALILGITYLMIAPQKWTSTATVTLPSAGQVANYNAALAVLYSDNSQDKPSIINIQNQLFGRFGASMSALSSSLLNLDDPLTLNVKTIDGTTDSLHISFVASSAKKAQEELSKYINQVNYVVVKDYGDDIKRSVNVKTRELKNVINTYKKLAQDKKEHRIEVINYALTIAKDSNINKLQVNQADFLSDDTFYLLGSDALKAIANNEKSKPLEYDKKYYELQRALLALTDLNIEVENLQSYRYVSPADLPLHRDSPKKSIIIILSLILGAMIGSIIVLNRNVLTAFRKHD</sequence>
<dbReference type="PANTHER" id="PTHR32309:SF29">
    <property type="entry name" value="CHAIN LENGTH DETERMINANT PROTEIN"/>
    <property type="match status" value="1"/>
</dbReference>
<evidence type="ECO:0000256" key="9">
    <source>
        <dbReference type="ARBA" id="ARBA00038118"/>
    </source>
</evidence>
<dbReference type="Pfam" id="PF02706">
    <property type="entry name" value="Wzz"/>
    <property type="match status" value="1"/>
</dbReference>
<dbReference type="GO" id="GO:0004713">
    <property type="term" value="F:protein tyrosine kinase activity"/>
    <property type="evidence" value="ECO:0007669"/>
    <property type="project" value="TreeGrafter"/>
</dbReference>
<dbReference type="AlphaFoldDB" id="A0AAJ1CWL0"/>
<evidence type="ECO:0000256" key="2">
    <source>
        <dbReference type="ARBA" id="ARBA00004756"/>
    </source>
</evidence>
<evidence type="ECO:0000256" key="1">
    <source>
        <dbReference type="ARBA" id="ARBA00004429"/>
    </source>
</evidence>
<keyword evidence="6" id="KW-0448">Lipopolysaccharide biosynthesis</keyword>
<keyword evidence="8 12" id="KW-0472">Membrane</keyword>
<comment type="caution">
    <text evidence="14">The sequence shown here is derived from an EMBL/GenBank/DDBJ whole genome shotgun (WGS) entry which is preliminary data.</text>
</comment>